<name>K8Z9B4_9ENTE</name>
<comment type="subcellular location">
    <subcellularLocation>
        <location evidence="1 8">Cell membrane</location>
        <topology evidence="1 8">Multi-pass membrane protein</topology>
    </subcellularLocation>
</comment>
<dbReference type="Pfam" id="PF01061">
    <property type="entry name" value="ABC2_membrane"/>
    <property type="match status" value="1"/>
</dbReference>
<feature type="transmembrane region" description="Helical" evidence="8">
    <location>
        <begin position="20"/>
        <end position="43"/>
    </location>
</feature>
<keyword evidence="3 8" id="KW-0813">Transport</keyword>
<feature type="transmembrane region" description="Helical" evidence="8">
    <location>
        <begin position="102"/>
        <end position="122"/>
    </location>
</feature>
<keyword evidence="7 8" id="KW-0472">Membrane</keyword>
<evidence type="ECO:0000313" key="11">
    <source>
        <dbReference type="Proteomes" id="UP000016057"/>
    </source>
</evidence>
<protein>
    <recommendedName>
        <fullName evidence="8">Transport permease protein</fullName>
    </recommendedName>
</protein>
<feature type="transmembrane region" description="Helical" evidence="8">
    <location>
        <begin position="134"/>
        <end position="152"/>
    </location>
</feature>
<dbReference type="GO" id="GO:0140359">
    <property type="term" value="F:ABC-type transporter activity"/>
    <property type="evidence" value="ECO:0007669"/>
    <property type="project" value="InterPro"/>
</dbReference>
<comment type="caution">
    <text evidence="10">The sequence shown here is derived from an EMBL/GenBank/DDBJ whole genome shotgun (WGS) entry which is preliminary data.</text>
</comment>
<gene>
    <name evidence="10" type="ORF">C683_0791</name>
</gene>
<keyword evidence="11" id="KW-1185">Reference proteome</keyword>
<dbReference type="PANTHER" id="PTHR30413">
    <property type="entry name" value="INNER MEMBRANE TRANSPORT PERMEASE"/>
    <property type="match status" value="1"/>
</dbReference>
<evidence type="ECO:0000259" key="9">
    <source>
        <dbReference type="PROSITE" id="PS51012"/>
    </source>
</evidence>
<feature type="transmembrane region" description="Helical" evidence="8">
    <location>
        <begin position="55"/>
        <end position="81"/>
    </location>
</feature>
<proteinExistence type="inferred from homology"/>
<reference evidence="10 11" key="1">
    <citation type="journal article" date="2013" name="Genome Announc.">
        <title>Draft Genome Sequence of Catellicoccus marimammalium, a Novel Species Commonly Found in Gull Feces.</title>
        <authorList>
            <person name="Weigand M.R."/>
            <person name="Ryu H."/>
            <person name="Bozcek L."/>
            <person name="Konstantinidis K.T."/>
            <person name="Santo Domingo J.W."/>
        </authorList>
    </citation>
    <scope>NUCLEOTIDE SEQUENCE [LARGE SCALE GENOMIC DNA]</scope>
    <source>
        <strain evidence="10 11">M35/04/3</strain>
    </source>
</reference>
<dbReference type="PROSITE" id="PS51012">
    <property type="entry name" value="ABC_TM2"/>
    <property type="match status" value="1"/>
</dbReference>
<organism evidence="10 11">
    <name type="scientific">Catellicoccus marimammalium M35/04/3</name>
    <dbReference type="NCBI Taxonomy" id="1234409"/>
    <lineage>
        <taxon>Bacteria</taxon>
        <taxon>Bacillati</taxon>
        <taxon>Bacillota</taxon>
        <taxon>Bacilli</taxon>
        <taxon>Lactobacillales</taxon>
        <taxon>Enterococcaceae</taxon>
        <taxon>Catellicoccus</taxon>
    </lineage>
</organism>
<dbReference type="STRING" id="1234409.C683_0791"/>
<accession>K8Z9B4</accession>
<keyword evidence="5 8" id="KW-0812">Transmembrane</keyword>
<evidence type="ECO:0000256" key="3">
    <source>
        <dbReference type="ARBA" id="ARBA00022448"/>
    </source>
</evidence>
<dbReference type="eggNOG" id="COG1682">
    <property type="taxonomic scope" value="Bacteria"/>
</dbReference>
<keyword evidence="4 8" id="KW-1003">Cell membrane</keyword>
<evidence type="ECO:0000313" key="10">
    <source>
        <dbReference type="EMBL" id="EKU27460.1"/>
    </source>
</evidence>
<dbReference type="PATRIC" id="fig|1234409.3.peg.742"/>
<evidence type="ECO:0000256" key="7">
    <source>
        <dbReference type="ARBA" id="ARBA00023136"/>
    </source>
</evidence>
<dbReference type="InterPro" id="IPR047817">
    <property type="entry name" value="ABC2_TM_bact-type"/>
</dbReference>
<keyword evidence="6 8" id="KW-1133">Transmembrane helix</keyword>
<evidence type="ECO:0000256" key="2">
    <source>
        <dbReference type="ARBA" id="ARBA00007783"/>
    </source>
</evidence>
<dbReference type="PANTHER" id="PTHR30413:SF10">
    <property type="entry name" value="CAPSULE POLYSACCHARIDE EXPORT INNER-MEMBRANE PROTEIN CTRC"/>
    <property type="match status" value="1"/>
</dbReference>
<sequence>MGMIARIARYEDKANYQSHYLGLLWQYLNPAIQVGIYFIIFGLGLQRHGIGGVPYILWMLIGIVPWFFMSQCFTGMSRSIFSKIGTISKMKFPVSILPTINMVSNLTSYFAMMVIVLIMLFCYHTPISLYWLQYFYYVLCMFALIFSLGILNSTISVIIRDYHVALQSVNRILFYISGVILNINDKNYPPLLRKIFSLNPFNYVIKGFRETFVYKKWFFDDPIMMIYFWSFVLLVLIIGCHLHMKFRNRFIDFI</sequence>
<dbReference type="GO" id="GO:0005886">
    <property type="term" value="C:plasma membrane"/>
    <property type="evidence" value="ECO:0007669"/>
    <property type="project" value="UniProtKB-SubCell"/>
</dbReference>
<evidence type="ECO:0000256" key="4">
    <source>
        <dbReference type="ARBA" id="ARBA00022475"/>
    </source>
</evidence>
<feature type="transmembrane region" description="Helical" evidence="8">
    <location>
        <begin position="164"/>
        <end position="183"/>
    </location>
</feature>
<feature type="transmembrane region" description="Helical" evidence="8">
    <location>
        <begin position="226"/>
        <end position="244"/>
    </location>
</feature>
<dbReference type="Proteomes" id="UP000016057">
    <property type="component" value="Unassembled WGS sequence"/>
</dbReference>
<evidence type="ECO:0000256" key="1">
    <source>
        <dbReference type="ARBA" id="ARBA00004651"/>
    </source>
</evidence>
<dbReference type="EMBL" id="AMYT01000017">
    <property type="protein sequence ID" value="EKU27460.1"/>
    <property type="molecule type" value="Genomic_DNA"/>
</dbReference>
<evidence type="ECO:0000256" key="6">
    <source>
        <dbReference type="ARBA" id="ARBA00022989"/>
    </source>
</evidence>
<evidence type="ECO:0000256" key="5">
    <source>
        <dbReference type="ARBA" id="ARBA00022692"/>
    </source>
</evidence>
<dbReference type="InterPro" id="IPR013525">
    <property type="entry name" value="ABC2_TM"/>
</dbReference>
<dbReference type="GO" id="GO:0015920">
    <property type="term" value="P:lipopolysaccharide transport"/>
    <property type="evidence" value="ECO:0007669"/>
    <property type="project" value="TreeGrafter"/>
</dbReference>
<comment type="similarity">
    <text evidence="2 8">Belongs to the ABC-2 integral membrane protein family.</text>
</comment>
<dbReference type="AlphaFoldDB" id="K8Z9B4"/>
<evidence type="ECO:0000256" key="8">
    <source>
        <dbReference type="RuleBase" id="RU361157"/>
    </source>
</evidence>
<feature type="domain" description="ABC transmembrane type-2" evidence="9">
    <location>
        <begin position="21"/>
        <end position="246"/>
    </location>
</feature>